<accession>A0AAV9WZP1</accession>
<dbReference type="PANTHER" id="PTHR46411:SF1">
    <property type="entry name" value="FAMILY ATPASE, PUTATIVE (AFU_ORTHOLOGUE AFUA_7G05752)-RELATED"/>
    <property type="match status" value="1"/>
</dbReference>
<dbReference type="Pfam" id="PF22942">
    <property type="entry name" value="DUF7025"/>
    <property type="match status" value="1"/>
</dbReference>
<evidence type="ECO:0000313" key="5">
    <source>
        <dbReference type="Proteomes" id="UP001365542"/>
    </source>
</evidence>
<dbReference type="Proteomes" id="UP001365542">
    <property type="component" value="Unassembled WGS sequence"/>
</dbReference>
<dbReference type="SUPFAM" id="SSF52540">
    <property type="entry name" value="P-loop containing nucleoside triphosphate hydrolases"/>
    <property type="match status" value="1"/>
</dbReference>
<dbReference type="PANTHER" id="PTHR46411">
    <property type="entry name" value="FAMILY ATPASE, PUTATIVE-RELATED"/>
    <property type="match status" value="1"/>
</dbReference>
<evidence type="ECO:0000313" key="4">
    <source>
        <dbReference type="EMBL" id="KAK6530179.1"/>
    </source>
</evidence>
<dbReference type="InterPro" id="IPR003593">
    <property type="entry name" value="AAA+_ATPase"/>
</dbReference>
<dbReference type="InterPro" id="IPR003959">
    <property type="entry name" value="ATPase_AAA_core"/>
</dbReference>
<dbReference type="Pfam" id="PF00004">
    <property type="entry name" value="AAA"/>
    <property type="match status" value="1"/>
</dbReference>
<sequence>MKLLIQGENGEQYEIPLTSLSASTTTKAIASQKAAEKKIVNGFKVISDTSESESSDKEKNTKEEKGEKGEKEENDENDEKEEKKERGSVLEYKRLDNLYDNKTYQFYLTETKTPEDHKEDKYECYVFVVRRVFNRLNDYEHTVVDIKSLKLKAFFQEAFKNVHGLSWHDDKPTFTSDFLFIKEKLIEKHLLSLKKLGSSDPDSKTTIEEAELLLQYIEADYKEIRANLERHAQEKTISYDLLQYIMYPEVLVAFKNAIDDLQVAVIKSAKTVPQDMKPGTCLRLEISYICHDGKDFIFQNKVHLIPEFEGVRPIASLSIYPFESYSKYGMIREELIERGKKFIELNTPDIPGIPGAYRFYQGLAYYIPKDVPIKMTVKGRVMIDSLAYQTGGHVSNLRVPHKMRFAAGLIPIDDYSDDEFGKTMPRDKDRVFSYEGIRKPEEMTDEELLLCDATVDGFSFGDNMWLHFATRCLEKIQWNQDAFNSLVLPANHKKVIRALIESHTKGPHQQTKVIFDDIIQGKGRGLVVLLHGKPGLGKTLTAESISETLKRPLYAISSGDLPTEPSQLEHSLTKTLNMASAWGAVLLIDEADIYLSQRSLGGDIRRDALVCVFLRRLEYFQGIIVLTSNRVTILDEAFQSRIHVALAYEDLGRDAKIQIWKFFIKKAVESETGLELTDTSTKDRKAKKWATSDTSASALSEEDYEHLARYNFNGRQIKNIVHSSHCVAAMSGEHLNLTHIKEAIQVAEDFERSFKGPAASNFYT</sequence>
<gene>
    <name evidence="4" type="ORF">TWF694_003546</name>
</gene>
<comment type="caution">
    <text evidence="4">The sequence shown here is derived from an EMBL/GenBank/DDBJ whole genome shotgun (WGS) entry which is preliminary data.</text>
</comment>
<dbReference type="SMART" id="SM00382">
    <property type="entry name" value="AAA"/>
    <property type="match status" value="1"/>
</dbReference>
<dbReference type="InterPro" id="IPR027417">
    <property type="entry name" value="P-loop_NTPase"/>
</dbReference>
<dbReference type="GO" id="GO:0005524">
    <property type="term" value="F:ATP binding"/>
    <property type="evidence" value="ECO:0007669"/>
    <property type="project" value="InterPro"/>
</dbReference>
<dbReference type="AlphaFoldDB" id="A0AAV9WZP1"/>
<dbReference type="Gene3D" id="3.40.50.300">
    <property type="entry name" value="P-loop containing nucleotide triphosphate hydrolases"/>
    <property type="match status" value="1"/>
</dbReference>
<feature type="compositionally biased region" description="Basic and acidic residues" evidence="2">
    <location>
        <begin position="54"/>
        <end position="71"/>
    </location>
</feature>
<name>A0AAV9WZP1_9PEZI</name>
<evidence type="ECO:0000259" key="3">
    <source>
        <dbReference type="SMART" id="SM00382"/>
    </source>
</evidence>
<reference evidence="4 5" key="1">
    <citation type="submission" date="2019-10" db="EMBL/GenBank/DDBJ databases">
        <authorList>
            <person name="Palmer J.M."/>
        </authorList>
    </citation>
    <scope>NUCLEOTIDE SEQUENCE [LARGE SCALE GENOMIC DNA]</scope>
    <source>
        <strain evidence="4 5">TWF694</strain>
    </source>
</reference>
<keyword evidence="1" id="KW-0175">Coiled coil</keyword>
<dbReference type="CDD" id="cd19481">
    <property type="entry name" value="RecA-like_protease"/>
    <property type="match status" value="1"/>
</dbReference>
<feature type="coiled-coil region" evidence="1">
    <location>
        <begin position="207"/>
        <end position="234"/>
    </location>
</feature>
<dbReference type="EMBL" id="JAVHJO010000013">
    <property type="protein sequence ID" value="KAK6530179.1"/>
    <property type="molecule type" value="Genomic_DNA"/>
</dbReference>
<organism evidence="4 5">
    <name type="scientific">Orbilia ellipsospora</name>
    <dbReference type="NCBI Taxonomy" id="2528407"/>
    <lineage>
        <taxon>Eukaryota</taxon>
        <taxon>Fungi</taxon>
        <taxon>Dikarya</taxon>
        <taxon>Ascomycota</taxon>
        <taxon>Pezizomycotina</taxon>
        <taxon>Orbiliomycetes</taxon>
        <taxon>Orbiliales</taxon>
        <taxon>Orbiliaceae</taxon>
        <taxon>Orbilia</taxon>
    </lineage>
</organism>
<dbReference type="GO" id="GO:0016887">
    <property type="term" value="F:ATP hydrolysis activity"/>
    <property type="evidence" value="ECO:0007669"/>
    <property type="project" value="InterPro"/>
</dbReference>
<feature type="region of interest" description="Disordered" evidence="2">
    <location>
        <begin position="46"/>
        <end position="86"/>
    </location>
</feature>
<protein>
    <recommendedName>
        <fullName evidence="3">AAA+ ATPase domain-containing protein</fullName>
    </recommendedName>
</protein>
<proteinExistence type="predicted"/>
<feature type="domain" description="AAA+ ATPase" evidence="3">
    <location>
        <begin position="524"/>
        <end position="652"/>
    </location>
</feature>
<dbReference type="InterPro" id="IPR054289">
    <property type="entry name" value="DUF7025"/>
</dbReference>
<keyword evidence="5" id="KW-1185">Reference proteome</keyword>
<evidence type="ECO:0000256" key="1">
    <source>
        <dbReference type="SAM" id="Coils"/>
    </source>
</evidence>
<evidence type="ECO:0000256" key="2">
    <source>
        <dbReference type="SAM" id="MobiDB-lite"/>
    </source>
</evidence>